<proteinExistence type="predicted"/>
<dbReference type="AlphaFoldDB" id="A0A913WPJ5"/>
<name>A0A913WPJ5_EXADI</name>
<dbReference type="PANTHER" id="PTHR35450">
    <property type="entry name" value="REVERSE TRANSCRIPTASE DOMAIN-CONTAINING PROTEIN"/>
    <property type="match status" value="1"/>
</dbReference>
<evidence type="ECO:0000313" key="2">
    <source>
        <dbReference type="Proteomes" id="UP000887567"/>
    </source>
</evidence>
<dbReference type="PANTHER" id="PTHR35450:SF2">
    <property type="entry name" value="REVERSE TRANSCRIPTASE DOMAIN-CONTAINING PROTEIN"/>
    <property type="match status" value="1"/>
</dbReference>
<dbReference type="OMA" id="WEEPIAT"/>
<dbReference type="OrthoDB" id="8015698at2759"/>
<dbReference type="KEGG" id="epa:110231472"/>
<evidence type="ECO:0000313" key="1">
    <source>
        <dbReference type="EnsemblMetazoa" id="XP_020892153.1"/>
    </source>
</evidence>
<accession>A0A913WPJ5</accession>
<protein>
    <submittedName>
        <fullName evidence="1">Uncharacterized protein</fullName>
    </submittedName>
</protein>
<dbReference type="EnsemblMetazoa" id="XM_021036494.2">
    <property type="protein sequence ID" value="XP_020892153.1"/>
    <property type="gene ID" value="LOC110231472"/>
</dbReference>
<dbReference type="RefSeq" id="XP_020892153.1">
    <property type="nucleotide sequence ID" value="XM_021036494.2"/>
</dbReference>
<dbReference type="GeneID" id="110231472"/>
<sequence>MTRNYQHYVLKDNTTDGLSRLCHSKTESIDHLLTGCEILAPTQYLKRHNNAASYLHWVICKDHGVQVTAKRYQHDPPKVVIKDHKTIMWDCSIITDRAIHANRPDIVVKDSMNNTCQLIDMSTPSDRNIYLKHHEKKSKYKDLEIEIRRMWGTNTEVISVIVGALGTIKNGTTENLQKTSTNIQIKTLQKIVLLSSSHMMRKIAFGQANTLLRILSWKVRSSPD</sequence>
<organism evidence="1 2">
    <name type="scientific">Exaiptasia diaphana</name>
    <name type="common">Tropical sea anemone</name>
    <name type="synonym">Aiptasia pulchella</name>
    <dbReference type="NCBI Taxonomy" id="2652724"/>
    <lineage>
        <taxon>Eukaryota</taxon>
        <taxon>Metazoa</taxon>
        <taxon>Cnidaria</taxon>
        <taxon>Anthozoa</taxon>
        <taxon>Hexacorallia</taxon>
        <taxon>Actiniaria</taxon>
        <taxon>Aiptasiidae</taxon>
        <taxon>Exaiptasia</taxon>
    </lineage>
</organism>
<keyword evidence="2" id="KW-1185">Reference proteome</keyword>
<dbReference type="Proteomes" id="UP000887567">
    <property type="component" value="Unplaced"/>
</dbReference>
<reference evidence="1" key="1">
    <citation type="submission" date="2022-11" db="UniProtKB">
        <authorList>
            <consortium name="EnsemblMetazoa"/>
        </authorList>
    </citation>
    <scope>IDENTIFICATION</scope>
</reference>